<feature type="transmembrane region" description="Helical" evidence="6">
    <location>
        <begin position="12"/>
        <end position="36"/>
    </location>
</feature>
<dbReference type="Proteomes" id="UP000613030">
    <property type="component" value="Unassembled WGS sequence"/>
</dbReference>
<feature type="transmembrane region" description="Helical" evidence="6">
    <location>
        <begin position="701"/>
        <end position="724"/>
    </location>
</feature>
<dbReference type="InterPro" id="IPR003838">
    <property type="entry name" value="ABC3_permease_C"/>
</dbReference>
<evidence type="ECO:0000256" key="6">
    <source>
        <dbReference type="SAM" id="Phobius"/>
    </source>
</evidence>
<accession>A0ABS1KP04</accession>
<reference evidence="9 10" key="1">
    <citation type="submission" date="2021-01" db="EMBL/GenBank/DDBJ databases">
        <title>Chryseolinea sp. Jin1 Genome sequencing and assembly.</title>
        <authorList>
            <person name="Kim I."/>
        </authorList>
    </citation>
    <scope>NUCLEOTIDE SEQUENCE [LARGE SCALE GENOMIC DNA]</scope>
    <source>
        <strain evidence="9 10">Jin1</strain>
    </source>
</reference>
<dbReference type="InterPro" id="IPR050250">
    <property type="entry name" value="Macrolide_Exporter_MacB"/>
</dbReference>
<dbReference type="Pfam" id="PF12704">
    <property type="entry name" value="MacB_PCD"/>
    <property type="match status" value="2"/>
</dbReference>
<evidence type="ECO:0000313" key="10">
    <source>
        <dbReference type="Proteomes" id="UP000613030"/>
    </source>
</evidence>
<feature type="transmembrane region" description="Helical" evidence="6">
    <location>
        <begin position="744"/>
        <end position="766"/>
    </location>
</feature>
<gene>
    <name evidence="9" type="ORF">JI741_07525</name>
</gene>
<sequence length="780" mass="86725">MVTLRGLRKSGIYPFINIIGLAIGILCFLLISLWVLDELSYDRSHAKRNELYKIMANVPYDGKINTWGAAPPAAYTRMKAFDSRIVNCAITDYGGEHVLNKGNEPITKIGYYASPEFLQMFNFPLESGSIDNVLREPTSIVISSATAKALFGSEDPINKVIRVDNVFDQKVTGVLQDVPANSSLQFDFLLPWSLSLEHVKNSASDWSNYSYNVYVELTKGATEHEVENRIRELPSQNDLTAEKKTFILYPLSKWHLYSNFENGRIVGGLIEYVRLFSIIAIFILIMACINFMNLATARSERRALEVGIRKALGSGKRDLVIQFIGEAVLIATIAFGVAVLLAELILPYYNGLVSKHLSIDYAEKGIWLLALGTILFTGIVSGSYPAFYLSTFRPVQVLKGKVQIGAGATFLRRTLVTIQTGFSIILIIGTIVVNQQVQYVKNRDLGFEKANLLTIKSNPEIDKNYSSIKNELLQLRLAQGVTRSSSPITNIIGYNWLKWPGISEEEKVLALEISTEFDFLKTTGMKLIAGRDFSERFGQNAQEIIVNKAALDLMGLKDPIGAQLELNQGVRKTIVGISENAVTDSPYQRVQPLLITFEKDWSTAVTVRLNQSNDLKGAVSQIVSIFKKYAVAHPVEYSFVDVEFQKKFTEINLIDTLSLLFAGLGIIITGLGLFGLSSFTAEQRTKEIGIRRVMGASTSNVVGLIALDFAKLLGVAFLVSIPFAWWTLQDFLTRYTYRIPIPWWAFPIAGAVCAVFALTIVGMQVFRAARANPVKSLRSE</sequence>
<evidence type="ECO:0000259" key="8">
    <source>
        <dbReference type="Pfam" id="PF12704"/>
    </source>
</evidence>
<dbReference type="EMBL" id="JAERRB010000002">
    <property type="protein sequence ID" value="MBL0741065.1"/>
    <property type="molecule type" value="Genomic_DNA"/>
</dbReference>
<dbReference type="InterPro" id="IPR025857">
    <property type="entry name" value="MacB_PCD"/>
</dbReference>
<protein>
    <submittedName>
        <fullName evidence="9">ABC transporter permease</fullName>
    </submittedName>
</protein>
<feature type="transmembrane region" description="Helical" evidence="6">
    <location>
        <begin position="366"/>
        <end position="389"/>
    </location>
</feature>
<feature type="domain" description="ABC3 transporter permease C-terminal" evidence="7">
    <location>
        <begin position="660"/>
        <end position="773"/>
    </location>
</feature>
<keyword evidence="10" id="KW-1185">Reference proteome</keyword>
<proteinExistence type="predicted"/>
<feature type="transmembrane region" description="Helical" evidence="6">
    <location>
        <begin position="410"/>
        <end position="433"/>
    </location>
</feature>
<feature type="transmembrane region" description="Helical" evidence="6">
    <location>
        <begin position="319"/>
        <end position="346"/>
    </location>
</feature>
<dbReference type="RefSeq" id="WP_236675943.1">
    <property type="nucleotide sequence ID" value="NZ_JAERRB010000002.1"/>
</dbReference>
<evidence type="ECO:0000256" key="2">
    <source>
        <dbReference type="ARBA" id="ARBA00022475"/>
    </source>
</evidence>
<dbReference type="PANTHER" id="PTHR30572">
    <property type="entry name" value="MEMBRANE COMPONENT OF TRANSPORTER-RELATED"/>
    <property type="match status" value="1"/>
</dbReference>
<comment type="caution">
    <text evidence="9">The sequence shown here is derived from an EMBL/GenBank/DDBJ whole genome shotgun (WGS) entry which is preliminary data.</text>
</comment>
<feature type="domain" description="MacB-like periplasmic core" evidence="8">
    <location>
        <begin position="424"/>
        <end position="623"/>
    </location>
</feature>
<dbReference type="PANTHER" id="PTHR30572:SF18">
    <property type="entry name" value="ABC-TYPE MACROLIDE FAMILY EXPORT SYSTEM PERMEASE COMPONENT 2"/>
    <property type="match status" value="1"/>
</dbReference>
<evidence type="ECO:0000256" key="5">
    <source>
        <dbReference type="ARBA" id="ARBA00023136"/>
    </source>
</evidence>
<keyword evidence="2" id="KW-1003">Cell membrane</keyword>
<keyword evidence="4 6" id="KW-1133">Transmembrane helix</keyword>
<keyword evidence="5 6" id="KW-0472">Membrane</keyword>
<dbReference type="Pfam" id="PF02687">
    <property type="entry name" value="FtsX"/>
    <property type="match status" value="2"/>
</dbReference>
<evidence type="ECO:0000259" key="7">
    <source>
        <dbReference type="Pfam" id="PF02687"/>
    </source>
</evidence>
<feature type="domain" description="ABC3 transporter permease C-terminal" evidence="7">
    <location>
        <begin position="278"/>
        <end position="388"/>
    </location>
</feature>
<keyword evidence="3 6" id="KW-0812">Transmembrane</keyword>
<organism evidence="9 10">
    <name type="scientific">Chryseolinea lacunae</name>
    <dbReference type="NCBI Taxonomy" id="2801331"/>
    <lineage>
        <taxon>Bacteria</taxon>
        <taxon>Pseudomonadati</taxon>
        <taxon>Bacteroidota</taxon>
        <taxon>Cytophagia</taxon>
        <taxon>Cytophagales</taxon>
        <taxon>Fulvivirgaceae</taxon>
        <taxon>Chryseolinea</taxon>
    </lineage>
</organism>
<feature type="transmembrane region" description="Helical" evidence="6">
    <location>
        <begin position="272"/>
        <end position="292"/>
    </location>
</feature>
<evidence type="ECO:0000256" key="4">
    <source>
        <dbReference type="ARBA" id="ARBA00022989"/>
    </source>
</evidence>
<feature type="domain" description="MacB-like periplasmic core" evidence="8">
    <location>
        <begin position="15"/>
        <end position="232"/>
    </location>
</feature>
<evidence type="ECO:0000256" key="3">
    <source>
        <dbReference type="ARBA" id="ARBA00022692"/>
    </source>
</evidence>
<name>A0ABS1KP04_9BACT</name>
<comment type="subcellular location">
    <subcellularLocation>
        <location evidence="1">Cell membrane</location>
        <topology evidence="1">Multi-pass membrane protein</topology>
    </subcellularLocation>
</comment>
<evidence type="ECO:0000313" key="9">
    <source>
        <dbReference type="EMBL" id="MBL0741065.1"/>
    </source>
</evidence>
<evidence type="ECO:0000256" key="1">
    <source>
        <dbReference type="ARBA" id="ARBA00004651"/>
    </source>
</evidence>
<feature type="transmembrane region" description="Helical" evidence="6">
    <location>
        <begin position="657"/>
        <end position="680"/>
    </location>
</feature>